<feature type="coiled-coil region" evidence="1">
    <location>
        <begin position="201"/>
        <end position="228"/>
    </location>
</feature>
<organism evidence="2 3">
    <name type="scientific">Plutella xylostella</name>
    <name type="common">Diamondback moth</name>
    <name type="synonym">Plutella maculipennis</name>
    <dbReference type="NCBI Taxonomy" id="51655"/>
    <lineage>
        <taxon>Eukaryota</taxon>
        <taxon>Metazoa</taxon>
        <taxon>Ecdysozoa</taxon>
        <taxon>Arthropoda</taxon>
        <taxon>Hexapoda</taxon>
        <taxon>Insecta</taxon>
        <taxon>Pterygota</taxon>
        <taxon>Neoptera</taxon>
        <taxon>Endopterygota</taxon>
        <taxon>Lepidoptera</taxon>
        <taxon>Glossata</taxon>
        <taxon>Ditrysia</taxon>
        <taxon>Yponomeutoidea</taxon>
        <taxon>Plutellidae</taxon>
        <taxon>Plutella</taxon>
    </lineage>
</organism>
<feature type="non-terminal residue" evidence="2">
    <location>
        <position position="259"/>
    </location>
</feature>
<feature type="non-terminal residue" evidence="2">
    <location>
        <position position="1"/>
    </location>
</feature>
<evidence type="ECO:0000313" key="3">
    <source>
        <dbReference type="Proteomes" id="UP000823941"/>
    </source>
</evidence>
<gene>
    <name evidence="2" type="ORF">JYU34_020416</name>
</gene>
<evidence type="ECO:0000256" key="1">
    <source>
        <dbReference type="SAM" id="Coils"/>
    </source>
</evidence>
<evidence type="ECO:0000313" key="2">
    <source>
        <dbReference type="EMBL" id="KAG7296605.1"/>
    </source>
</evidence>
<accession>A0ABQ7PUG5</accession>
<keyword evidence="1" id="KW-0175">Coiled coil</keyword>
<dbReference type="Pfam" id="PF12259">
    <property type="entry name" value="Baculo_F"/>
    <property type="match status" value="1"/>
</dbReference>
<comment type="caution">
    <text evidence="2">The sequence shown here is derived from an EMBL/GenBank/DDBJ whole genome shotgun (WGS) entry which is preliminary data.</text>
</comment>
<keyword evidence="3" id="KW-1185">Reference proteome</keyword>
<name>A0ABQ7PUG5_PLUXY</name>
<dbReference type="InterPro" id="IPR022048">
    <property type="entry name" value="Envelope_fusion-like"/>
</dbReference>
<protein>
    <submittedName>
        <fullName evidence="2">Uncharacterized protein</fullName>
    </submittedName>
</protein>
<dbReference type="EMBL" id="JAHIBW010000028">
    <property type="protein sequence ID" value="KAG7296605.1"/>
    <property type="molecule type" value="Genomic_DNA"/>
</dbReference>
<reference evidence="2 3" key="1">
    <citation type="submission" date="2021-06" db="EMBL/GenBank/DDBJ databases">
        <title>A haploid diamondback moth (Plutella xylostella L.) genome assembly resolves 31 chromosomes and identifies a diamide resistance mutation.</title>
        <authorList>
            <person name="Ward C.M."/>
            <person name="Perry K.D."/>
            <person name="Baker G."/>
            <person name="Powis K."/>
            <person name="Heckel D.G."/>
            <person name="Baxter S.W."/>
        </authorList>
    </citation>
    <scope>NUCLEOTIDE SEQUENCE [LARGE SCALE GENOMIC DNA]</scope>
    <source>
        <strain evidence="2 3">LV</strain>
        <tissue evidence="2">Single pupa</tissue>
    </source>
</reference>
<proteinExistence type="predicted"/>
<dbReference type="Proteomes" id="UP000823941">
    <property type="component" value="Chromosome 28"/>
</dbReference>
<sequence>IPLVDEEPFFGYQILSLPMKDNLSLYHTLLVQNKYVGLTRDRRFYSTFEDLSSCNEYNTDRLICQSMIVHDANAEPICETSILRQENDLYNQHCNIMSTKGEFRVIHRLRKNTWLIIYSDKVNIIEDCGHNFTSTKFQGAGILTLENYCTATIQTTKLKGEGETETKIRIPDLKIDIISEINNHPLIDRVAEVELEHTKYNNIKLDNLDNAANQMKNIKSELERISNQPRRRGTNNRTKLLQITSVPWKKTKPRRRRTS</sequence>